<evidence type="ECO:0000256" key="8">
    <source>
        <dbReference type="ARBA" id="ARBA00023040"/>
    </source>
</evidence>
<evidence type="ECO:0000313" key="15">
    <source>
        <dbReference type="EMBL" id="KAG8556946.1"/>
    </source>
</evidence>
<evidence type="ECO:0000256" key="6">
    <source>
        <dbReference type="ARBA" id="ARBA00022989"/>
    </source>
</evidence>
<evidence type="ECO:0000256" key="12">
    <source>
        <dbReference type="ARBA" id="ARBA00023224"/>
    </source>
</evidence>
<proteinExistence type="inferred from homology"/>
<keyword evidence="10" id="KW-1015">Disulfide bond</keyword>
<keyword evidence="4 13" id="KW-0812">Transmembrane</keyword>
<evidence type="ECO:0000256" key="3">
    <source>
        <dbReference type="ARBA" id="ARBA00022606"/>
    </source>
</evidence>
<comment type="caution">
    <text evidence="15">The sequence shown here is derived from an EMBL/GenBank/DDBJ whole genome shotgun (WGS) entry which is preliminary data.</text>
</comment>
<dbReference type="PANTHER" id="PTHR24240">
    <property type="entry name" value="OPSIN"/>
    <property type="match status" value="1"/>
</dbReference>
<evidence type="ECO:0000256" key="11">
    <source>
        <dbReference type="ARBA" id="ARBA00023170"/>
    </source>
</evidence>
<dbReference type="GO" id="GO:0007601">
    <property type="term" value="P:visual perception"/>
    <property type="evidence" value="ECO:0007669"/>
    <property type="project" value="InterPro"/>
</dbReference>
<keyword evidence="8 13" id="KW-0297">G-protein coupled receptor</keyword>
<dbReference type="InterPro" id="IPR050125">
    <property type="entry name" value="GPCR_opsins"/>
</dbReference>
<keyword evidence="16" id="KW-1185">Reference proteome</keyword>
<comment type="caution">
    <text evidence="13">Lacks conserved residue(s) required for the propagation of feature annotation.</text>
</comment>
<dbReference type="Proteomes" id="UP000824782">
    <property type="component" value="Unassembled WGS sequence"/>
</dbReference>
<feature type="transmembrane region" description="Helical" evidence="13">
    <location>
        <begin position="30"/>
        <end position="58"/>
    </location>
</feature>
<feature type="transmembrane region" description="Helical" evidence="13">
    <location>
        <begin position="70"/>
        <end position="90"/>
    </location>
</feature>
<evidence type="ECO:0000256" key="9">
    <source>
        <dbReference type="ARBA" id="ARBA00023136"/>
    </source>
</evidence>
<feature type="transmembrane region" description="Helical" evidence="13">
    <location>
        <begin position="110"/>
        <end position="128"/>
    </location>
</feature>
<evidence type="ECO:0000256" key="1">
    <source>
        <dbReference type="ARBA" id="ARBA00004141"/>
    </source>
</evidence>
<evidence type="ECO:0000256" key="13">
    <source>
        <dbReference type="RuleBase" id="RU004951"/>
    </source>
</evidence>
<dbReference type="GO" id="GO:0004930">
    <property type="term" value="F:G protein-coupled receptor activity"/>
    <property type="evidence" value="ECO:0007669"/>
    <property type="project" value="UniProtKB-KW"/>
</dbReference>
<organism evidence="15 16">
    <name type="scientific">Engystomops pustulosus</name>
    <name type="common">Tungara frog</name>
    <name type="synonym">Physalaemus pustulosus</name>
    <dbReference type="NCBI Taxonomy" id="76066"/>
    <lineage>
        <taxon>Eukaryota</taxon>
        <taxon>Metazoa</taxon>
        <taxon>Chordata</taxon>
        <taxon>Craniata</taxon>
        <taxon>Vertebrata</taxon>
        <taxon>Euteleostomi</taxon>
        <taxon>Amphibia</taxon>
        <taxon>Batrachia</taxon>
        <taxon>Anura</taxon>
        <taxon>Neobatrachia</taxon>
        <taxon>Hyloidea</taxon>
        <taxon>Leptodactylidae</taxon>
        <taxon>Leiuperinae</taxon>
        <taxon>Engystomops</taxon>
    </lineage>
</organism>
<evidence type="ECO:0000256" key="4">
    <source>
        <dbReference type="ARBA" id="ARBA00022692"/>
    </source>
</evidence>
<dbReference type="PROSITE" id="PS50262">
    <property type="entry name" value="G_PROTEIN_RECEP_F1_2"/>
    <property type="match status" value="1"/>
</dbReference>
<keyword evidence="12 13" id="KW-0807">Transducer</keyword>
<keyword evidence="11 13" id="KW-0675">Receptor</keyword>
<feature type="transmembrane region" description="Helical" evidence="13">
    <location>
        <begin position="248"/>
        <end position="271"/>
    </location>
</feature>
<protein>
    <recommendedName>
        <fullName evidence="14">G-protein coupled receptors family 1 profile domain-containing protein</fullName>
    </recommendedName>
</protein>
<dbReference type="InterPro" id="IPR001760">
    <property type="entry name" value="Opsin"/>
</dbReference>
<evidence type="ECO:0000256" key="10">
    <source>
        <dbReference type="ARBA" id="ARBA00023157"/>
    </source>
</evidence>
<dbReference type="SUPFAM" id="SSF81321">
    <property type="entry name" value="Family A G protein-coupled receptor-like"/>
    <property type="match status" value="1"/>
</dbReference>
<comment type="subcellular location">
    <subcellularLocation>
        <location evidence="1 13">Membrane</location>
        <topology evidence="1 13">Multi-pass membrane protein</topology>
    </subcellularLocation>
</comment>
<dbReference type="GO" id="GO:0016020">
    <property type="term" value="C:membrane"/>
    <property type="evidence" value="ECO:0007669"/>
    <property type="project" value="UniProtKB-SubCell"/>
</dbReference>
<keyword evidence="6 13" id="KW-1133">Transmembrane helix</keyword>
<accession>A0AAV7A6F2</accession>
<evidence type="ECO:0000259" key="14">
    <source>
        <dbReference type="PROSITE" id="PS50262"/>
    </source>
</evidence>
<name>A0AAV7A6F2_ENGPU</name>
<gene>
    <name evidence="15" type="ORF">GDO81_018262</name>
</gene>
<evidence type="ECO:0000256" key="5">
    <source>
        <dbReference type="ARBA" id="ARBA00022925"/>
    </source>
</evidence>
<dbReference type="PRINTS" id="PR00238">
    <property type="entry name" value="OPSIN"/>
</dbReference>
<evidence type="ECO:0000256" key="7">
    <source>
        <dbReference type="ARBA" id="ARBA00022991"/>
    </source>
</evidence>
<keyword evidence="5 13" id="KW-0681">Retinal protein</keyword>
<dbReference type="AlphaFoldDB" id="A0AAV7A6F2"/>
<reference evidence="15" key="1">
    <citation type="thesis" date="2020" institute="ProQuest LLC" country="789 East Eisenhower Parkway, Ann Arbor, MI, USA">
        <title>Comparative Genomics and Chromosome Evolution.</title>
        <authorList>
            <person name="Mudd A.B."/>
        </authorList>
    </citation>
    <scope>NUCLEOTIDE SEQUENCE</scope>
    <source>
        <strain evidence="15">237g6f4</strain>
        <tissue evidence="15">Blood</tissue>
    </source>
</reference>
<evidence type="ECO:0000313" key="16">
    <source>
        <dbReference type="Proteomes" id="UP000824782"/>
    </source>
</evidence>
<feature type="transmembrane region" description="Helical" evidence="13">
    <location>
        <begin position="148"/>
        <end position="165"/>
    </location>
</feature>
<keyword evidence="2 13" id="KW-0600">Photoreceptor protein</keyword>
<keyword evidence="9 13" id="KW-0472">Membrane</keyword>
<dbReference type="Gene3D" id="1.20.1070.10">
    <property type="entry name" value="Rhodopsin 7-helix transmembrane proteins"/>
    <property type="match status" value="1"/>
</dbReference>
<dbReference type="PRINTS" id="PR00237">
    <property type="entry name" value="GPCRRHODOPSN"/>
</dbReference>
<dbReference type="GO" id="GO:0007602">
    <property type="term" value="P:phototransduction"/>
    <property type="evidence" value="ECO:0007669"/>
    <property type="project" value="UniProtKB-KW"/>
</dbReference>
<keyword evidence="7 13" id="KW-0157">Chromophore</keyword>
<feature type="domain" description="G-protein coupled receptors family 1 profile" evidence="14">
    <location>
        <begin position="49"/>
        <end position="300"/>
    </location>
</feature>
<dbReference type="FunFam" id="1.20.1070.10:FF:000391">
    <property type="entry name" value="Parapinopsin b"/>
    <property type="match status" value="1"/>
</dbReference>
<dbReference type="InterPro" id="IPR017452">
    <property type="entry name" value="GPCR_Rhodpsn_7TM"/>
</dbReference>
<dbReference type="CDD" id="cd15075">
    <property type="entry name" value="7tmA_Parapinopsin"/>
    <property type="match status" value="1"/>
</dbReference>
<feature type="transmembrane region" description="Helical" evidence="13">
    <location>
        <begin position="197"/>
        <end position="219"/>
    </location>
</feature>
<dbReference type="EMBL" id="WNYA01000009">
    <property type="protein sequence ID" value="KAG8556946.1"/>
    <property type="molecule type" value="Genomic_DNA"/>
</dbReference>
<dbReference type="InterPro" id="IPR000276">
    <property type="entry name" value="GPCR_Rhodpsn"/>
</dbReference>
<keyword evidence="3 13" id="KW-0716">Sensory transduction</keyword>
<evidence type="ECO:0000256" key="2">
    <source>
        <dbReference type="ARBA" id="ARBA00022543"/>
    </source>
</evidence>
<comment type="similarity">
    <text evidence="13">Belongs to the G-protein coupled receptor 1 family. Opsin subfamily.</text>
</comment>
<dbReference type="Pfam" id="PF00001">
    <property type="entry name" value="7tm_1"/>
    <property type="match status" value="1"/>
</dbReference>
<dbReference type="GO" id="GO:0009881">
    <property type="term" value="F:photoreceptor activity"/>
    <property type="evidence" value="ECO:0007669"/>
    <property type="project" value="UniProtKB-KW"/>
</dbReference>
<sequence>MEVVPEDVLQPLMNFNNTGNQVVKVYMPRIGYTILAIIMAIFCTASIILNVTVIIVTIKYRQLRHPINYSLVNLAVADLGVTILGGLLTVETNAVGYFNLGRVGCVIEGFAVAFFGIAGLCTIAVIAVDRVFVVCKPMGTLTFTPRQALAGIAVSWIWSLIWNTPPLFGWGSYQLEGVETSCAPDWYSTDPVNMSYIISYFCFCFAIPFLIIVFSYGYLMWTLRQVAKLGVAEGGTTSKAEVQVSRMVLVMIMAFLICWLPYAAFAMTVVANPGMYINPIIATVPMYMTKTSTVYNPIIYIFMNKQFQECVIPFLCCGRNPWAIEKSVSADETISTNTSSSSTRKGQVSPA</sequence>